<reference evidence="2 3" key="1">
    <citation type="submission" date="2020-08" db="EMBL/GenBank/DDBJ databases">
        <title>Genome sequence of Acidovorax monticola KACC 19171T.</title>
        <authorList>
            <person name="Hyun D.-W."/>
            <person name="Bae J.-W."/>
        </authorList>
    </citation>
    <scope>NUCLEOTIDE SEQUENCE [LARGE SCALE GENOMIC DNA]</scope>
    <source>
        <strain evidence="2 3">KACC 19171</strain>
    </source>
</reference>
<sequence>MPFIVGSPRSGTTLLRLMLDAHPALAIPPETGFLAMPLDGLDGLGTAAEQSAWFCDAVTDFPPGASGWQDFGIDKAAFAHALGALAPFTPEDGFRLFYRMYAARFQKARWGDKTPLYGLHLPRLQQLLPEAHFIHIIRDGRGCAASLREQWFSPGRSMTLQARHWCTNVATTRHHGAQCRHYLEVRYEKLIVDTEAELRRVCDFIQLGFHPSMLDYHLRSPQRLAEHKGRVAADGTVIVSEQRRRAQQARTTQAPDPGQLEAWRHVLSADEIDEFNACARELLCELGYPA</sequence>
<dbReference type="AlphaFoldDB" id="A0A7H0HB91"/>
<dbReference type="RefSeq" id="WP_187734807.1">
    <property type="nucleotide sequence ID" value="NZ_CP060790.1"/>
</dbReference>
<evidence type="ECO:0000256" key="1">
    <source>
        <dbReference type="ARBA" id="ARBA00022679"/>
    </source>
</evidence>
<evidence type="ECO:0000313" key="2">
    <source>
        <dbReference type="EMBL" id="QNP57807.1"/>
    </source>
</evidence>
<proteinExistence type="predicted"/>
<name>A0A7H0HB91_9BURK</name>
<dbReference type="SUPFAM" id="SSF52540">
    <property type="entry name" value="P-loop containing nucleoside triphosphate hydrolases"/>
    <property type="match status" value="1"/>
</dbReference>
<keyword evidence="1 2" id="KW-0808">Transferase</keyword>
<dbReference type="GO" id="GO:0008476">
    <property type="term" value="F:protein-tyrosine sulfotransferase activity"/>
    <property type="evidence" value="ECO:0007669"/>
    <property type="project" value="InterPro"/>
</dbReference>
<dbReference type="KEGG" id="amon:H9L24_11685"/>
<dbReference type="PANTHER" id="PTHR12788:SF7">
    <property type="entry name" value="PROTEIN-TYROSINE SULFOTRANSFERASE-RELATED"/>
    <property type="match status" value="1"/>
</dbReference>
<dbReference type="PANTHER" id="PTHR12788">
    <property type="entry name" value="PROTEIN-TYROSINE SULFOTRANSFERASE 2"/>
    <property type="match status" value="1"/>
</dbReference>
<gene>
    <name evidence="2" type="ORF">H9L24_11685</name>
</gene>
<dbReference type="InterPro" id="IPR026634">
    <property type="entry name" value="TPST-like"/>
</dbReference>
<dbReference type="InterPro" id="IPR027417">
    <property type="entry name" value="P-loop_NTPase"/>
</dbReference>
<organism evidence="2 3">
    <name type="scientific">Paenacidovorax monticola</name>
    <dbReference type="NCBI Taxonomy" id="1926868"/>
    <lineage>
        <taxon>Bacteria</taxon>
        <taxon>Pseudomonadati</taxon>
        <taxon>Pseudomonadota</taxon>
        <taxon>Betaproteobacteria</taxon>
        <taxon>Burkholderiales</taxon>
        <taxon>Comamonadaceae</taxon>
        <taxon>Paenacidovorax</taxon>
    </lineage>
</organism>
<dbReference type="Gene3D" id="3.40.50.300">
    <property type="entry name" value="P-loop containing nucleotide triphosphate hydrolases"/>
    <property type="match status" value="1"/>
</dbReference>
<protein>
    <submittedName>
        <fullName evidence="2">Sulfotransferase</fullName>
    </submittedName>
</protein>
<dbReference type="EMBL" id="CP060790">
    <property type="protein sequence ID" value="QNP57807.1"/>
    <property type="molecule type" value="Genomic_DNA"/>
</dbReference>
<keyword evidence="3" id="KW-1185">Reference proteome</keyword>
<evidence type="ECO:0000313" key="3">
    <source>
        <dbReference type="Proteomes" id="UP000516057"/>
    </source>
</evidence>
<dbReference type="Pfam" id="PF13469">
    <property type="entry name" value="Sulfotransfer_3"/>
    <property type="match status" value="1"/>
</dbReference>
<accession>A0A7H0HB91</accession>
<dbReference type="Proteomes" id="UP000516057">
    <property type="component" value="Chromosome"/>
</dbReference>